<feature type="region of interest" description="Disordered" evidence="1">
    <location>
        <begin position="1"/>
        <end position="83"/>
    </location>
</feature>
<name>A0A4Z2J1B3_9TELE</name>
<evidence type="ECO:0000256" key="1">
    <source>
        <dbReference type="SAM" id="MobiDB-lite"/>
    </source>
</evidence>
<feature type="compositionally biased region" description="Basic residues" evidence="1">
    <location>
        <begin position="54"/>
        <end position="63"/>
    </location>
</feature>
<organism evidence="2 3">
    <name type="scientific">Liparis tanakae</name>
    <name type="common">Tanaka's snailfish</name>
    <dbReference type="NCBI Taxonomy" id="230148"/>
    <lineage>
        <taxon>Eukaryota</taxon>
        <taxon>Metazoa</taxon>
        <taxon>Chordata</taxon>
        <taxon>Craniata</taxon>
        <taxon>Vertebrata</taxon>
        <taxon>Euteleostomi</taxon>
        <taxon>Actinopterygii</taxon>
        <taxon>Neopterygii</taxon>
        <taxon>Teleostei</taxon>
        <taxon>Neoteleostei</taxon>
        <taxon>Acanthomorphata</taxon>
        <taxon>Eupercaria</taxon>
        <taxon>Perciformes</taxon>
        <taxon>Cottioidei</taxon>
        <taxon>Cottales</taxon>
        <taxon>Liparidae</taxon>
        <taxon>Liparis</taxon>
    </lineage>
</organism>
<protein>
    <submittedName>
        <fullName evidence="2">Uncharacterized protein</fullName>
    </submittedName>
</protein>
<proteinExistence type="predicted"/>
<keyword evidence="3" id="KW-1185">Reference proteome</keyword>
<reference evidence="2 3" key="1">
    <citation type="submission" date="2019-03" db="EMBL/GenBank/DDBJ databases">
        <title>First draft genome of Liparis tanakae, snailfish: a comprehensive survey of snailfish specific genes.</title>
        <authorList>
            <person name="Kim W."/>
            <person name="Song I."/>
            <person name="Jeong J.-H."/>
            <person name="Kim D."/>
            <person name="Kim S."/>
            <person name="Ryu S."/>
            <person name="Song J.Y."/>
            <person name="Lee S.K."/>
        </authorList>
    </citation>
    <scope>NUCLEOTIDE SEQUENCE [LARGE SCALE GENOMIC DNA]</scope>
    <source>
        <tissue evidence="2">Muscle</tissue>
    </source>
</reference>
<dbReference type="AlphaFoldDB" id="A0A4Z2J1B3"/>
<feature type="compositionally biased region" description="Gly residues" evidence="1">
    <location>
        <begin position="68"/>
        <end position="78"/>
    </location>
</feature>
<dbReference type="OrthoDB" id="10611655at2759"/>
<comment type="caution">
    <text evidence="2">The sequence shown here is derived from an EMBL/GenBank/DDBJ whole genome shotgun (WGS) entry which is preliminary data.</text>
</comment>
<feature type="region of interest" description="Disordered" evidence="1">
    <location>
        <begin position="156"/>
        <end position="184"/>
    </location>
</feature>
<gene>
    <name evidence="2" type="ORF">EYF80_005701</name>
</gene>
<dbReference type="EMBL" id="SRLO01000029">
    <property type="protein sequence ID" value="TNN84095.1"/>
    <property type="molecule type" value="Genomic_DNA"/>
</dbReference>
<evidence type="ECO:0000313" key="2">
    <source>
        <dbReference type="EMBL" id="TNN84095.1"/>
    </source>
</evidence>
<sequence length="184" mass="19889">MCSWDWETGNQSPSQPAEAKKDQCSPPCVADVFHKPSSQLGRSCPNRRPWEKMMRRREGRGRRKEAQGGSGEGGGLGKALGIEEESSLRERGFKLFHGGKVPRRYARVIALPQSRDGRLWASAKASAASTKLCSVFRSQGPSELQSGLSAPCLCPQGLNHINSPQSDHASHNPLPDEAGGPKAC</sequence>
<accession>A0A4Z2J1B3</accession>
<dbReference type="Proteomes" id="UP000314294">
    <property type="component" value="Unassembled WGS sequence"/>
</dbReference>
<evidence type="ECO:0000313" key="3">
    <source>
        <dbReference type="Proteomes" id="UP000314294"/>
    </source>
</evidence>